<comment type="caution">
    <text evidence="1">The sequence shown here is derived from an EMBL/GenBank/DDBJ whole genome shotgun (WGS) entry which is preliminary data.</text>
</comment>
<dbReference type="EMBL" id="SUME01000007">
    <property type="protein sequence ID" value="TJZ53572.1"/>
    <property type="molecule type" value="Genomic_DNA"/>
</dbReference>
<dbReference type="Proteomes" id="UP000306808">
    <property type="component" value="Unassembled WGS sequence"/>
</dbReference>
<dbReference type="PROSITE" id="PS00018">
    <property type="entry name" value="EF_HAND_1"/>
    <property type="match status" value="1"/>
</dbReference>
<evidence type="ECO:0000313" key="1">
    <source>
        <dbReference type="EMBL" id="TJZ53572.1"/>
    </source>
</evidence>
<dbReference type="OrthoDB" id="9814627at2"/>
<gene>
    <name evidence="1" type="ORF">FAZ15_16155</name>
</gene>
<dbReference type="RefSeq" id="WP_136902366.1">
    <property type="nucleotide sequence ID" value="NZ_SUME01000007.1"/>
</dbReference>
<name>A0A4U0NIR2_9SPHI</name>
<reference evidence="1 2" key="1">
    <citation type="submission" date="2019-04" db="EMBL/GenBank/DDBJ databases">
        <title>Sphingobacterium olei sp. nov., isolated from oil-contaminated soil.</title>
        <authorList>
            <person name="Liu B."/>
        </authorList>
    </citation>
    <scope>NUCLEOTIDE SEQUENCE [LARGE SCALE GENOMIC DNA]</scope>
    <source>
        <strain evidence="1 2">HAL-9</strain>
    </source>
</reference>
<sequence length="1877" mass="209005">MITKLRKFGQKKLAAFLLFVFISELIFPNMAWALTSGPTTPETTSFEPVDTTDMVNLQTGDFTYNIPLLEVPGPEGGYPLSLSYHAGILPGEDASWVGLGWSLNPGALTRNVNGYPDDWSSQKQVVRDYWEGGTTTTYNVGVSVGMAGPVANVGVGLEFSQDTYRGFGVGGSLNADLYKVGSATLGAKVGISPYGDSYEGLNIGVGIGTGSSGLNAGLSLGIALNSNGISAGMSGGVGYGINNSLGSDNLSLIGASIGTGGTKPSLSVGGLAASITNSNAGRIQTKNSGFAFGIPIWAGLNLQLGYNKSRYWSDETLSKSAYGSLNSWKIKNSDEESVFDSYSLLDYFSDQSIAYKEHPARTLGGGYLDFDQYHVNAQGLGGNIKPYYFQGQIRSQTFKNYLLNSVVYPNNVDNRGVQPYFRFVHDFSNKYRQNYHNLSFDNAPSYGNSDSNFGYGGGNKVAGSKHIVTYELDNVAIKPRNAKGYTTSWVKSFEGGNVPNRANLIGGFSITNESGVTYHFSLPAYSFKEETYQERIDKSSGLSFNRQVKTEPYAYTWHLTAITGSDFVDRNGNNIVDEGDWGYWVSFEYGRFTDKYVWRNPDTGFHRDEDNEFHGMSIGTKEVYYLNAIRTRSHIAVFEKEFRIDGKSVSSSSYTKYSNNGSNEGSFSHHSIHSMRLNKVYLFNAVDSLAIRSDDGGQNSPRFVANTCLACEFPHHVIDGNDVEAIGRNSVEDKALRIIEFDYNYLLSQGTPNSFDINSVEGKYGKLTLNGYRIRGKKGAHVLPATQFEYDYSNEEAPIENVNFISSSKFRYKYPVFQKGDMLVTEDGRYAGVVDSDPIPNDPGFTLFYTYNIRNSSVTFLGGQEVALRKTKNPPYSKDNKDNWGFFMSDHDKETTINNYNIGKQTTPISAKGVDAWSLRKIKTHLGNEIGIEYESDDYSKSVFAEDMSSIMLNPQKINDNTLEFRIDSRGYPLDDYIKVGHSYKAVINTEDLVYIPTVGNNVYDDYVIDLVLNITQIKTGGVIVANTNKPLNVQVFLSPHEISQNKFNIKTGNIVGKSTNAIQFGGGVRVERLTMRDLNGRRLVTKYDYNSISNDNGTVRSSGITSYKPSILPSFEKSKVKNTASRWFFTTNGIRITPLTTYMEILYKDFEKLYMLSRELPPPSVIYEDVKVSTEILDHNGNVIDRKGRTEFKFDVLRENMIGNQLLNNSQNGNQLDRNQVIRKFISAVGNLKQVRKYNENNKLIHETINHYLHDGLENETLSNFMLKYDYRLEQYHYQGVFHERVLENKYVYDKSTSNPSYKTYKIFNAKEELPCIQTGVTVKDYINNLTTKSKNVGFDFYSGSLTKQISEDGYGNRFLTENFPAYKQYPEMGLRINTSGNKNMLSQKAGTVIYKVNATDVKTAVVSASAQTWSKTVPVLQPEGGTIVQNTGTNGHVWRTTDSYSWLPTSSGTDGLTTISNFSAFNWTVPGSSHTNWIKTSGIKLYNVYSKALEGQDINGTYASTRLGYKNSKVTVTGSPAKYTELIFSGAEDETISGSNPLEVQRGNGTVSTVQAHTGLKSLLLSSGQSGFEYTVPVNNITPGRDYMAAVWVRPISGTASDTKLYYQVNGTPKGTSVSSSTSTKKAGDWILVTLNIKGSDIISGATLKVGVRNDHNTQVYADDFRFQPADALSMAYVYDNFSGELTYILDNNNLFIRYEYDSMGRLLSTYAEKMGEASPYKVFETTYNYGKPIQLVGTNNFTVFARVELQNQNTVNDFPNSREYHKVDAYIRTYWDASCMSQAILPEGISFKYQIEDYYEDRYGSTSSLSHHFAIIPQGASSIKIGDQIINFEIQGIFDAYGYDNIMKEKFFRLLNNHSYGSGNYVPQQTRLSY</sequence>
<evidence type="ECO:0008006" key="3">
    <source>
        <dbReference type="Google" id="ProtNLM"/>
    </source>
</evidence>
<accession>A0A4U0NIR2</accession>
<keyword evidence="2" id="KW-1185">Reference proteome</keyword>
<dbReference type="InterPro" id="IPR018247">
    <property type="entry name" value="EF_Hand_1_Ca_BS"/>
</dbReference>
<protein>
    <recommendedName>
        <fullName evidence="3">RHS repeat-associated core domain-containing protein</fullName>
    </recommendedName>
</protein>
<evidence type="ECO:0000313" key="2">
    <source>
        <dbReference type="Proteomes" id="UP000306808"/>
    </source>
</evidence>
<proteinExistence type="predicted"/>
<dbReference type="Gene3D" id="2.60.120.260">
    <property type="entry name" value="Galactose-binding domain-like"/>
    <property type="match status" value="1"/>
</dbReference>
<organism evidence="1 2">
    <name type="scientific">Sphingobacterium olei</name>
    <dbReference type="NCBI Taxonomy" id="2571155"/>
    <lineage>
        <taxon>Bacteria</taxon>
        <taxon>Pseudomonadati</taxon>
        <taxon>Bacteroidota</taxon>
        <taxon>Sphingobacteriia</taxon>
        <taxon>Sphingobacteriales</taxon>
        <taxon>Sphingobacteriaceae</taxon>
        <taxon>Sphingobacterium</taxon>
    </lineage>
</organism>